<comment type="caution">
    <text evidence="1">The sequence shown here is derived from an EMBL/GenBank/DDBJ whole genome shotgun (WGS) entry which is preliminary data.</text>
</comment>
<dbReference type="EMBL" id="JANAKD010000023">
    <property type="protein sequence ID" value="KAJ3499073.1"/>
    <property type="molecule type" value="Genomic_DNA"/>
</dbReference>
<evidence type="ECO:0000313" key="2">
    <source>
        <dbReference type="Proteomes" id="UP001148737"/>
    </source>
</evidence>
<dbReference type="Proteomes" id="UP001148737">
    <property type="component" value="Unassembled WGS sequence"/>
</dbReference>
<name>A0ACC1R5Z5_9HYPO</name>
<protein>
    <submittedName>
        <fullName evidence="1">Uncharacterized protein</fullName>
    </submittedName>
</protein>
<accession>A0ACC1R5Z5</accession>
<keyword evidence="2" id="KW-1185">Reference proteome</keyword>
<evidence type="ECO:0000313" key="1">
    <source>
        <dbReference type="EMBL" id="KAJ3499073.1"/>
    </source>
</evidence>
<organism evidence="1 2">
    <name type="scientific">Lecanicillium saksenae</name>
    <dbReference type="NCBI Taxonomy" id="468837"/>
    <lineage>
        <taxon>Eukaryota</taxon>
        <taxon>Fungi</taxon>
        <taxon>Dikarya</taxon>
        <taxon>Ascomycota</taxon>
        <taxon>Pezizomycotina</taxon>
        <taxon>Sordariomycetes</taxon>
        <taxon>Hypocreomycetidae</taxon>
        <taxon>Hypocreales</taxon>
        <taxon>Cordycipitaceae</taxon>
        <taxon>Lecanicillium</taxon>
    </lineage>
</organism>
<reference evidence="1" key="1">
    <citation type="submission" date="2022-07" db="EMBL/GenBank/DDBJ databases">
        <title>Genome Sequence of Lecanicillium saksenae.</title>
        <authorList>
            <person name="Buettner E."/>
        </authorList>
    </citation>
    <scope>NUCLEOTIDE SEQUENCE</scope>
    <source>
        <strain evidence="1">VT-O1</strain>
    </source>
</reference>
<gene>
    <name evidence="1" type="ORF">NLG97_g637</name>
</gene>
<sequence>MDSKAPSHCRLCNVSLASPSVWRQHAKSDWHVYNLRVKVAEPGTVVTPPSSSPRRPRSKASDRHSQSYEDSGAESNYEFDDEDPEPSAELQFDPRRCLFCSTDCGSFHDNLQHMSKAHSFTIPYQEYLTVDFETITAYLHLVIYGYRECIQCGSRRRTIEGIQHHMMAKGHCRIDVNADTDEFYNLPSQNYTADSDSLLLPSGKVLSNSAKASGPLLSRPARSAAKRRMALMALPTVQSRTPETEISDPHGNDLAGSSDTQLSRLAKGDQQSLAHLRDYQVRALVTTGARAIDEARRGAKHSELKLSKAGNITLMGTFRADTSKRFRGPWG</sequence>
<proteinExistence type="predicted"/>